<evidence type="ECO:0000256" key="1">
    <source>
        <dbReference type="SAM" id="MobiDB-lite"/>
    </source>
</evidence>
<organism evidence="2 3">
    <name type="scientific">Papilio machaon</name>
    <name type="common">Old World swallowtail butterfly</name>
    <dbReference type="NCBI Taxonomy" id="76193"/>
    <lineage>
        <taxon>Eukaryota</taxon>
        <taxon>Metazoa</taxon>
        <taxon>Ecdysozoa</taxon>
        <taxon>Arthropoda</taxon>
        <taxon>Hexapoda</taxon>
        <taxon>Insecta</taxon>
        <taxon>Pterygota</taxon>
        <taxon>Neoptera</taxon>
        <taxon>Endopterygota</taxon>
        <taxon>Lepidoptera</taxon>
        <taxon>Glossata</taxon>
        <taxon>Ditrysia</taxon>
        <taxon>Papilionoidea</taxon>
        <taxon>Papilionidae</taxon>
        <taxon>Papilioninae</taxon>
        <taxon>Papilio</taxon>
    </lineage>
</organism>
<name>A0A0N1IDN8_PAPMA</name>
<evidence type="ECO:0000313" key="3">
    <source>
        <dbReference type="Proteomes" id="UP000053240"/>
    </source>
</evidence>
<gene>
    <name evidence="2" type="ORF">RR48_02638</name>
</gene>
<feature type="region of interest" description="Disordered" evidence="1">
    <location>
        <begin position="66"/>
        <end position="91"/>
    </location>
</feature>
<dbReference type="InParanoid" id="A0A0N1IDN8"/>
<accession>A0A0N1IDN8</accession>
<reference evidence="2 3" key="1">
    <citation type="journal article" date="2015" name="Nat. Commun.">
        <title>Outbred genome sequencing and CRISPR/Cas9 gene editing in butterflies.</title>
        <authorList>
            <person name="Li X."/>
            <person name="Fan D."/>
            <person name="Zhang W."/>
            <person name="Liu G."/>
            <person name="Zhang L."/>
            <person name="Zhao L."/>
            <person name="Fang X."/>
            <person name="Chen L."/>
            <person name="Dong Y."/>
            <person name="Chen Y."/>
            <person name="Ding Y."/>
            <person name="Zhao R."/>
            <person name="Feng M."/>
            <person name="Zhu Y."/>
            <person name="Feng Y."/>
            <person name="Jiang X."/>
            <person name="Zhu D."/>
            <person name="Xiang H."/>
            <person name="Feng X."/>
            <person name="Li S."/>
            <person name="Wang J."/>
            <person name="Zhang G."/>
            <person name="Kronforst M.R."/>
            <person name="Wang W."/>
        </authorList>
    </citation>
    <scope>NUCLEOTIDE SEQUENCE [LARGE SCALE GENOMIC DNA]</scope>
    <source>
        <strain evidence="2">Ya'a_city_454_Pm</strain>
        <tissue evidence="2">Whole body</tissue>
    </source>
</reference>
<keyword evidence="3" id="KW-1185">Reference proteome</keyword>
<protein>
    <submittedName>
        <fullName evidence="2">Uncharacterized protein</fullName>
    </submittedName>
</protein>
<proteinExistence type="predicted"/>
<dbReference type="Proteomes" id="UP000053240">
    <property type="component" value="Unassembled WGS sequence"/>
</dbReference>
<evidence type="ECO:0000313" key="2">
    <source>
        <dbReference type="EMBL" id="KPJ12736.1"/>
    </source>
</evidence>
<dbReference type="AlphaFoldDB" id="A0A0N1IDN8"/>
<sequence length="242" mass="27530">MVKSANKTPKICTPELNTINAINSNKRVEGKEVSVVNSAYVNKSHKKSATDELSTRPGPMIHAQNARALSPSSPPPAASEHTATPRLRTRPAMIKKSFADIAREGEWKAAQPSEHWIRVQKNKLKNKFAGNRGKAVNDSESKFKAADIKTPLYIYNVSKDVTSEDILNYIFKKSNVNVTVEAINMKIKKDYNSFKIFVPKHKYSIFMNEDFWPEGIAYRRFVDFRRRSRNDENVLKEMNNGL</sequence>
<dbReference type="EMBL" id="KQ460709">
    <property type="protein sequence ID" value="KPJ12736.1"/>
    <property type="molecule type" value="Genomic_DNA"/>
</dbReference>